<gene>
    <name evidence="1" type="ORF">Pan216_54800</name>
</gene>
<dbReference type="AlphaFoldDB" id="A0A518BC73"/>
<evidence type="ECO:0000313" key="1">
    <source>
        <dbReference type="EMBL" id="QDU64590.1"/>
    </source>
</evidence>
<keyword evidence="2" id="KW-1185">Reference proteome</keyword>
<proteinExistence type="predicted"/>
<evidence type="ECO:0000313" key="2">
    <source>
        <dbReference type="Proteomes" id="UP000317093"/>
    </source>
</evidence>
<reference evidence="1 2" key="1">
    <citation type="submission" date="2019-02" db="EMBL/GenBank/DDBJ databases">
        <title>Deep-cultivation of Planctomycetes and their phenomic and genomic characterization uncovers novel biology.</title>
        <authorList>
            <person name="Wiegand S."/>
            <person name="Jogler M."/>
            <person name="Boedeker C."/>
            <person name="Pinto D."/>
            <person name="Vollmers J."/>
            <person name="Rivas-Marin E."/>
            <person name="Kohn T."/>
            <person name="Peeters S.H."/>
            <person name="Heuer A."/>
            <person name="Rast P."/>
            <person name="Oberbeckmann S."/>
            <person name="Bunk B."/>
            <person name="Jeske O."/>
            <person name="Meyerdierks A."/>
            <person name="Storesund J.E."/>
            <person name="Kallscheuer N."/>
            <person name="Luecker S."/>
            <person name="Lage O.M."/>
            <person name="Pohl T."/>
            <person name="Merkel B.J."/>
            <person name="Hornburger P."/>
            <person name="Mueller R.-W."/>
            <person name="Bruemmer F."/>
            <person name="Labrenz M."/>
            <person name="Spormann A.M."/>
            <person name="Op den Camp H."/>
            <person name="Overmann J."/>
            <person name="Amann R."/>
            <person name="Jetten M.S.M."/>
            <person name="Mascher T."/>
            <person name="Medema M.H."/>
            <person name="Devos D.P."/>
            <person name="Kaster A.-K."/>
            <person name="Ovreas L."/>
            <person name="Rohde M."/>
            <person name="Galperin M.Y."/>
            <person name="Jogler C."/>
        </authorList>
    </citation>
    <scope>NUCLEOTIDE SEQUENCE [LARGE SCALE GENOMIC DNA]</scope>
    <source>
        <strain evidence="1 2">Pan216</strain>
    </source>
</reference>
<protein>
    <submittedName>
        <fullName evidence="1">Uncharacterized protein</fullName>
    </submittedName>
</protein>
<organism evidence="1 2">
    <name type="scientific">Kolteria novifilia</name>
    <dbReference type="NCBI Taxonomy" id="2527975"/>
    <lineage>
        <taxon>Bacteria</taxon>
        <taxon>Pseudomonadati</taxon>
        <taxon>Planctomycetota</taxon>
        <taxon>Planctomycetia</taxon>
        <taxon>Kolteriales</taxon>
        <taxon>Kolteriaceae</taxon>
        <taxon>Kolteria</taxon>
    </lineage>
</organism>
<name>A0A518BC73_9BACT</name>
<accession>A0A518BC73</accession>
<dbReference type="Proteomes" id="UP000317093">
    <property type="component" value="Chromosome"/>
</dbReference>
<dbReference type="KEGG" id="knv:Pan216_54800"/>
<dbReference type="EMBL" id="CP036279">
    <property type="protein sequence ID" value="QDU64590.1"/>
    <property type="molecule type" value="Genomic_DNA"/>
</dbReference>
<sequence length="330" mass="36834">MTDEGGARQSTITVPGKIPFAGLGQEATQIDLCRNFNWVAQLHEDESLVLYVDRTLGGPRVLINGESLGHVSSPWGTSRFEISRLVRTSNKLVLTWDRQGLEEEVGVIGGIWLAVESRLIEIEEVDLQTQLEDSLGAVNVSFDCEARGDIALSLLLDGRTIAQHRAVAGDVRGVTMTADSLEIDPWMPRSLGLPTRHELTLQARTPQRVVWERRWEVGFRAIVGVGDAAYRCNGRSLKPKWDTIDATRLERIALGEAITTLVDQAWLERFDGIIVSGVLVPEELLAFCDRVGLLLRRELPPETRMNARSTTALRARHRWHPCWVEGDETT</sequence>